<dbReference type="Proteomes" id="UP001732700">
    <property type="component" value="Chromosome 4C"/>
</dbReference>
<accession>A0ACD5WR17</accession>
<evidence type="ECO:0000313" key="1">
    <source>
        <dbReference type="EnsemblPlants" id="AVESA.00010b.r2.4CG1271310.1.CDS.1"/>
    </source>
</evidence>
<protein>
    <submittedName>
        <fullName evidence="1">Uncharacterized protein</fullName>
    </submittedName>
</protein>
<reference evidence="1" key="2">
    <citation type="submission" date="2025-09" db="UniProtKB">
        <authorList>
            <consortium name="EnsemblPlants"/>
        </authorList>
    </citation>
    <scope>IDENTIFICATION</scope>
</reference>
<name>A0ACD5WR17_AVESA</name>
<sequence>MFATRGMSGRGNPAAAAAAAGDEGEDTAEELLARVTGMVPAAVSAATAAAGFPGRWKAIAAKLGTLPARLSDLSSHPCFARNALCRELLQSVAATLTDAVELAARSPGAGKLQTQSAIDALGARLDVNLRDCALLVRTGVLSDASAAPLMSMAPAAAQADVRELLARLQIGQSEAKGRAVDGLLDALERDEKGVVSALGRANVAALVQLLTAPAPAVREKAAAVVCRLAESGSCDALLVSEGALAPLIRLADCGLAGREKAVLALHRLSASPDVARAIACHGGARPLIEICRTGDSVSQSAAAGALKNLSAVPEAVHALADEGIVRVMVTLLDHGTLLGSKEHAADCLENLTSSSDSFRLAVASDGGLRSLLDYLDAPSPQESAVRALGNIVCAVSPDTLVSLGVLPRLAHVLRVGSTGAQQAAASAVCKISGSGGKDMKRHVGEHGCVALLVRMLDAKSGGAREAAAQALASLAGHPGNAREVRMDERGVPSLVQLLDPSPANTAKKYAIACLLALSSAKRCKRMMISHGAIGYLKKLTDMEVIGARDLLERLEERGKLRSIFSKNN</sequence>
<dbReference type="EnsemblPlants" id="AVESA.00010b.r2.4CG1271310.1">
    <property type="protein sequence ID" value="AVESA.00010b.r2.4CG1271310.1.CDS.1"/>
    <property type="gene ID" value="AVESA.00010b.r2.4CG1271310"/>
</dbReference>
<keyword evidence="2" id="KW-1185">Reference proteome</keyword>
<evidence type="ECO:0000313" key="2">
    <source>
        <dbReference type="Proteomes" id="UP001732700"/>
    </source>
</evidence>
<proteinExistence type="predicted"/>
<reference evidence="1" key="1">
    <citation type="submission" date="2021-05" db="EMBL/GenBank/DDBJ databases">
        <authorList>
            <person name="Scholz U."/>
            <person name="Mascher M."/>
            <person name="Fiebig A."/>
        </authorList>
    </citation>
    <scope>NUCLEOTIDE SEQUENCE [LARGE SCALE GENOMIC DNA]</scope>
</reference>
<organism evidence="1 2">
    <name type="scientific">Avena sativa</name>
    <name type="common">Oat</name>
    <dbReference type="NCBI Taxonomy" id="4498"/>
    <lineage>
        <taxon>Eukaryota</taxon>
        <taxon>Viridiplantae</taxon>
        <taxon>Streptophyta</taxon>
        <taxon>Embryophyta</taxon>
        <taxon>Tracheophyta</taxon>
        <taxon>Spermatophyta</taxon>
        <taxon>Magnoliopsida</taxon>
        <taxon>Liliopsida</taxon>
        <taxon>Poales</taxon>
        <taxon>Poaceae</taxon>
        <taxon>BOP clade</taxon>
        <taxon>Pooideae</taxon>
        <taxon>Poodae</taxon>
        <taxon>Poeae</taxon>
        <taxon>Poeae Chloroplast Group 1 (Aveneae type)</taxon>
        <taxon>Aveninae</taxon>
        <taxon>Avena</taxon>
    </lineage>
</organism>